<evidence type="ECO:0000313" key="4">
    <source>
        <dbReference type="Proteomes" id="UP000077037"/>
    </source>
</evidence>
<reference evidence="3 4" key="1">
    <citation type="submission" date="2016-03" db="EMBL/GenBank/DDBJ databases">
        <authorList>
            <consortium name="Pathogen Informatics"/>
        </authorList>
    </citation>
    <scope>NUCLEOTIDE SEQUENCE [LARGE SCALE GENOMIC DNA]</scope>
    <source>
        <strain evidence="3 4">NCTC13364</strain>
    </source>
</reference>
<protein>
    <submittedName>
        <fullName evidence="3">Transmembrane sensor</fullName>
    </submittedName>
</protein>
<dbReference type="RefSeq" id="WP_066408134.1">
    <property type="nucleotide sequence ID" value="NZ_FKBS01000007.1"/>
</dbReference>
<dbReference type="PANTHER" id="PTHR30273:SF2">
    <property type="entry name" value="PROTEIN FECR"/>
    <property type="match status" value="1"/>
</dbReference>
<evidence type="ECO:0000259" key="2">
    <source>
        <dbReference type="Pfam" id="PF16220"/>
    </source>
</evidence>
<dbReference type="OrthoDB" id="1100567at2"/>
<dbReference type="Gene3D" id="3.55.50.30">
    <property type="match status" value="1"/>
</dbReference>
<keyword evidence="3" id="KW-0472">Membrane</keyword>
<gene>
    <name evidence="3" type="primary">fecR2_1</name>
    <name evidence="3" type="ORF">SAMEA1982600_00706</name>
</gene>
<proteinExistence type="predicted"/>
<dbReference type="PANTHER" id="PTHR30273">
    <property type="entry name" value="PERIPLASMIC SIGNAL SENSOR AND SIGMA FACTOR ACTIVATOR FECR-RELATED"/>
    <property type="match status" value="1"/>
</dbReference>
<dbReference type="InterPro" id="IPR012373">
    <property type="entry name" value="Ferrdict_sens_TM"/>
</dbReference>
<keyword evidence="3" id="KW-0812">Transmembrane</keyword>
<dbReference type="InterPro" id="IPR006860">
    <property type="entry name" value="FecR"/>
</dbReference>
<accession>A0A157LEF2</accession>
<dbReference type="Proteomes" id="UP000077037">
    <property type="component" value="Unassembled WGS sequence"/>
</dbReference>
<feature type="domain" description="FecR N-terminal" evidence="2">
    <location>
        <begin position="13"/>
        <end position="52"/>
    </location>
</feature>
<dbReference type="GO" id="GO:0016989">
    <property type="term" value="F:sigma factor antagonist activity"/>
    <property type="evidence" value="ECO:0007669"/>
    <property type="project" value="TreeGrafter"/>
</dbReference>
<dbReference type="Gene3D" id="2.60.120.1440">
    <property type="match status" value="1"/>
</dbReference>
<dbReference type="AlphaFoldDB" id="A0A157LEF2"/>
<evidence type="ECO:0000259" key="1">
    <source>
        <dbReference type="Pfam" id="PF04773"/>
    </source>
</evidence>
<dbReference type="InterPro" id="IPR032623">
    <property type="entry name" value="FecR_N"/>
</dbReference>
<dbReference type="PIRSF" id="PIRSF018266">
    <property type="entry name" value="FecR"/>
    <property type="match status" value="1"/>
</dbReference>
<dbReference type="Pfam" id="PF04773">
    <property type="entry name" value="FecR"/>
    <property type="match status" value="1"/>
</dbReference>
<evidence type="ECO:0000313" key="3">
    <source>
        <dbReference type="EMBL" id="SAH95213.1"/>
    </source>
</evidence>
<sequence length="321" mass="35394">MTSRPESYAAIQQQANAWWVELRSERLTRAQADAFRRWCARSPEHARAWREVMDVWQGMAPVLGEAARRDSRLAHPAPHARGAAWRPGRRAFIGAALAAPACAVLAVRPPFALWPSVMDLAADYRTGTGEQRQVALSEATVQMNTQTRINLHAEDIELLGGEVEIQTGPGLRRPFTLLAGNGRLSAQAARFNVRYTGPSVCVTCLDGAVDLLYGAERRRLQPGRQLSYDQRGMGAVDAVDPAGVSAWRTGSLNFVGRPLAEVIDEINRYRPGRVVLRNAELGRRSVRMRFAIDQTDGALEMLRDLYGARLTELPGGIVLMS</sequence>
<dbReference type="Pfam" id="PF16220">
    <property type="entry name" value="DUF4880"/>
    <property type="match status" value="1"/>
</dbReference>
<dbReference type="EMBL" id="FKBS01000007">
    <property type="protein sequence ID" value="SAH95213.1"/>
    <property type="molecule type" value="Genomic_DNA"/>
</dbReference>
<organism evidence="3 4">
    <name type="scientific">Bordetella ansorpii</name>
    <dbReference type="NCBI Taxonomy" id="288768"/>
    <lineage>
        <taxon>Bacteria</taxon>
        <taxon>Pseudomonadati</taxon>
        <taxon>Pseudomonadota</taxon>
        <taxon>Betaproteobacteria</taxon>
        <taxon>Burkholderiales</taxon>
        <taxon>Alcaligenaceae</taxon>
        <taxon>Bordetella</taxon>
    </lineage>
</organism>
<name>A0A157LEF2_9BORD</name>
<feature type="domain" description="FecR protein" evidence="1">
    <location>
        <begin position="123"/>
        <end position="209"/>
    </location>
</feature>